<feature type="compositionally biased region" description="Basic and acidic residues" evidence="1">
    <location>
        <begin position="101"/>
        <end position="113"/>
    </location>
</feature>
<feature type="region of interest" description="Disordered" evidence="1">
    <location>
        <begin position="75"/>
        <end position="128"/>
    </location>
</feature>
<feature type="compositionally biased region" description="Polar residues" evidence="1">
    <location>
        <begin position="331"/>
        <end position="360"/>
    </location>
</feature>
<protein>
    <recommendedName>
        <fullName evidence="4">RRM domain-containing protein</fullName>
    </recommendedName>
</protein>
<reference evidence="2 3" key="1">
    <citation type="submission" date="2006-10" db="EMBL/GenBank/DDBJ databases">
        <title>The Genome Sequence of Batrachochytrium dendrobatidis JEL423.</title>
        <authorList>
            <consortium name="The Broad Institute Genome Sequencing Platform"/>
            <person name="Birren B."/>
            <person name="Lander E."/>
            <person name="Galagan J."/>
            <person name="Cuomo C."/>
            <person name="Devon K."/>
            <person name="Jaffe D."/>
            <person name="Butler J."/>
            <person name="Alvarez P."/>
            <person name="Gnerre S."/>
            <person name="Grabherr M."/>
            <person name="Kleber M."/>
            <person name="Mauceli E."/>
            <person name="Brockman W."/>
            <person name="Young S."/>
            <person name="LaButti K."/>
            <person name="Sykes S."/>
            <person name="DeCaprio D."/>
            <person name="Crawford M."/>
            <person name="Koehrsen M."/>
            <person name="Engels R."/>
            <person name="Montgomery P."/>
            <person name="Pearson M."/>
            <person name="Howarth C."/>
            <person name="Larson L."/>
            <person name="White J."/>
            <person name="O'Leary S."/>
            <person name="Kodira C."/>
            <person name="Zeng Q."/>
            <person name="Yandava C."/>
            <person name="Alvarado L."/>
            <person name="Longcore J."/>
            <person name="James T."/>
        </authorList>
    </citation>
    <scope>NUCLEOTIDE SEQUENCE [LARGE SCALE GENOMIC DNA]</scope>
    <source>
        <strain evidence="2 3">JEL423</strain>
    </source>
</reference>
<dbReference type="STRING" id="403673.A0A177WU33"/>
<feature type="compositionally biased region" description="Low complexity" evidence="1">
    <location>
        <begin position="192"/>
        <end position="210"/>
    </location>
</feature>
<feature type="compositionally biased region" description="Low complexity" evidence="1">
    <location>
        <begin position="79"/>
        <end position="100"/>
    </location>
</feature>
<evidence type="ECO:0000313" key="2">
    <source>
        <dbReference type="EMBL" id="OAJ42940.1"/>
    </source>
</evidence>
<dbReference type="Proteomes" id="UP000077115">
    <property type="component" value="Unassembled WGS sequence"/>
</dbReference>
<feature type="region of interest" description="Disordered" evidence="1">
    <location>
        <begin position="288"/>
        <end position="360"/>
    </location>
</feature>
<sequence length="360" mass="37647">MSTNGGSFSQIAFSCPRSCCDRQCRCYNYSLKTHNVETVAVTHTETPADVPVVVAPTTTANARASSPARVKQAFTDTKSAPAATTSIPQPATAAQPIPASKTKETHKTAKPVDRAPAAAPTSVATAAPVQASASPKRIVQQAPVPAPAPVPATPSTWAKMVGGSDASSKSVSTAIAPQRQSQTHTPASVHGSAQQVQAAVDSSAQSTTDSFGEEDFHQVTHGNRQGRQRNHNTTPHEALHLTMKVSIFGAIRNIEIFQGKRTAFIEFVSNDVSANVVGKSFTFSDTKVTAEGRRKPTPGTNRNNNPRGSNGGFSRNNNSTGSGTNRGRGGYQNNRPRGQSNATSQSTVPANFTPSSSGKA</sequence>
<reference evidence="2 3" key="2">
    <citation type="submission" date="2016-05" db="EMBL/GenBank/DDBJ databases">
        <title>Lineage-specific infection strategies underlie the spectrum of fungal disease in amphibians.</title>
        <authorList>
            <person name="Cuomo C.A."/>
            <person name="Farrer R.A."/>
            <person name="James T."/>
            <person name="Longcore J."/>
            <person name="Birren B."/>
        </authorList>
    </citation>
    <scope>NUCLEOTIDE SEQUENCE [LARGE SCALE GENOMIC DNA]</scope>
    <source>
        <strain evidence="2 3">JEL423</strain>
    </source>
</reference>
<feature type="compositionally biased region" description="Polar residues" evidence="1">
    <location>
        <begin position="165"/>
        <end position="186"/>
    </location>
</feature>
<evidence type="ECO:0000256" key="1">
    <source>
        <dbReference type="SAM" id="MobiDB-lite"/>
    </source>
</evidence>
<gene>
    <name evidence="2" type="ORF">BDEG_26329</name>
</gene>
<proteinExistence type="predicted"/>
<feature type="region of interest" description="Disordered" evidence="1">
    <location>
        <begin position="158"/>
        <end position="213"/>
    </location>
</feature>
<dbReference type="AlphaFoldDB" id="A0A177WU33"/>
<name>A0A177WU33_BATDL</name>
<evidence type="ECO:0008006" key="4">
    <source>
        <dbReference type="Google" id="ProtNLM"/>
    </source>
</evidence>
<dbReference type="VEuPathDB" id="FungiDB:BDEG_26329"/>
<organism evidence="2 3">
    <name type="scientific">Batrachochytrium dendrobatidis (strain JEL423)</name>
    <dbReference type="NCBI Taxonomy" id="403673"/>
    <lineage>
        <taxon>Eukaryota</taxon>
        <taxon>Fungi</taxon>
        <taxon>Fungi incertae sedis</taxon>
        <taxon>Chytridiomycota</taxon>
        <taxon>Chytridiomycota incertae sedis</taxon>
        <taxon>Chytridiomycetes</taxon>
        <taxon>Rhizophydiales</taxon>
        <taxon>Rhizophydiales incertae sedis</taxon>
        <taxon>Batrachochytrium</taxon>
    </lineage>
</organism>
<accession>A0A177WU33</accession>
<dbReference type="eggNOG" id="KOG0116">
    <property type="taxonomic scope" value="Eukaryota"/>
</dbReference>
<feature type="compositionally biased region" description="Low complexity" evidence="1">
    <location>
        <begin position="115"/>
        <end position="128"/>
    </location>
</feature>
<evidence type="ECO:0000313" key="3">
    <source>
        <dbReference type="Proteomes" id="UP000077115"/>
    </source>
</evidence>
<feature type="compositionally biased region" description="Low complexity" evidence="1">
    <location>
        <begin position="297"/>
        <end position="323"/>
    </location>
</feature>
<dbReference type="EMBL" id="DS022308">
    <property type="protein sequence ID" value="OAJ42940.1"/>
    <property type="molecule type" value="Genomic_DNA"/>
</dbReference>